<organism evidence="1 2">
    <name type="scientific">Parascaris univalens</name>
    <name type="common">Nematode worm</name>
    <dbReference type="NCBI Taxonomy" id="6257"/>
    <lineage>
        <taxon>Eukaryota</taxon>
        <taxon>Metazoa</taxon>
        <taxon>Ecdysozoa</taxon>
        <taxon>Nematoda</taxon>
        <taxon>Chromadorea</taxon>
        <taxon>Rhabditida</taxon>
        <taxon>Spirurina</taxon>
        <taxon>Ascaridomorpha</taxon>
        <taxon>Ascaridoidea</taxon>
        <taxon>Ascarididae</taxon>
        <taxon>Parascaris</taxon>
    </lineage>
</organism>
<sequence>MQSLWLLIIKVVLIVLYKHLIHQKLLLLHQSLLRTGIVVIRMAVKSPALIQKESAYPPEFEKAVAAIKTTRDFTVPVIAALEKIVRPVQAHRKEELERMNLIAQKYTPHLSSGAYFEALKATGNACAAVNKREQETLSDSFDRVFAPMKSWVEEDYPRLMKEIKKCYTMKEEMDRAVMATGARQTPERSAKCEAAKKKHKEFFDRVSTEVFKWKAVHRHHMQCLRVLMYKRYLFEKSSKLDFESAYTRCSTEIEAGTTALQTKPSPESN</sequence>
<keyword evidence="1" id="KW-1185">Reference proteome</keyword>
<reference evidence="2" key="1">
    <citation type="submission" date="2022-11" db="UniProtKB">
        <authorList>
            <consortium name="WormBaseParasite"/>
        </authorList>
    </citation>
    <scope>IDENTIFICATION</scope>
</reference>
<proteinExistence type="predicted"/>
<accession>A0A915ANV5</accession>
<dbReference type="Gene3D" id="1.20.1270.60">
    <property type="entry name" value="Arfaptin homology (AH) domain/BAR domain"/>
    <property type="match status" value="1"/>
</dbReference>
<name>A0A915ANV5_PARUN</name>
<evidence type="ECO:0000313" key="1">
    <source>
        <dbReference type="Proteomes" id="UP000887569"/>
    </source>
</evidence>
<dbReference type="Proteomes" id="UP000887569">
    <property type="component" value="Unplaced"/>
</dbReference>
<protein>
    <submittedName>
        <fullName evidence="2">BAR domain-containing protein</fullName>
    </submittedName>
</protein>
<dbReference type="InterPro" id="IPR027267">
    <property type="entry name" value="AH/BAR_dom_sf"/>
</dbReference>
<dbReference type="WBParaSite" id="PgR012_g143_t01">
    <property type="protein sequence ID" value="PgR012_g143_t01"/>
    <property type="gene ID" value="PgR012_g143"/>
</dbReference>
<dbReference type="SUPFAM" id="SSF103657">
    <property type="entry name" value="BAR/IMD domain-like"/>
    <property type="match status" value="1"/>
</dbReference>
<evidence type="ECO:0000313" key="2">
    <source>
        <dbReference type="WBParaSite" id="PgR012_g143_t01"/>
    </source>
</evidence>
<dbReference type="AlphaFoldDB" id="A0A915ANV5"/>